<organism evidence="1 2">
    <name type="scientific">Rhinocladiella mackenziei CBS 650.93</name>
    <dbReference type="NCBI Taxonomy" id="1442369"/>
    <lineage>
        <taxon>Eukaryota</taxon>
        <taxon>Fungi</taxon>
        <taxon>Dikarya</taxon>
        <taxon>Ascomycota</taxon>
        <taxon>Pezizomycotina</taxon>
        <taxon>Eurotiomycetes</taxon>
        <taxon>Chaetothyriomycetidae</taxon>
        <taxon>Chaetothyriales</taxon>
        <taxon>Herpotrichiellaceae</taxon>
        <taxon>Rhinocladiella</taxon>
    </lineage>
</organism>
<proteinExistence type="predicted"/>
<dbReference type="Proteomes" id="UP000053617">
    <property type="component" value="Unassembled WGS sequence"/>
</dbReference>
<dbReference type="AlphaFoldDB" id="A0A0D2JIE3"/>
<dbReference type="Gene3D" id="1.20.1290.10">
    <property type="entry name" value="AhpD-like"/>
    <property type="match status" value="1"/>
</dbReference>
<evidence type="ECO:0008006" key="3">
    <source>
        <dbReference type="Google" id="ProtNLM"/>
    </source>
</evidence>
<sequence length="291" mass="32226">MSTSIWDSDEFMQNWDKKYVSTNLKKGAKPYTKDFYLGLDQELSDISTELRPISSAILVVSSCAVGRADIAGRLFDDLTLNSPPEESSQLFIRLREAVLMTFPFLGLPNCIPACYGMIGVLERKGAAYGSTESLRAPAMTSEDVRKGSELRTKIYAPVGNSEIFGLMSKYFRDVSSTHLQSLDEDELALTMAFCKDNSSTGFTWGYLVSKANEEVFSVQQSHLIIAAAISALGATRQTRSHIKATLGLGWEPEVVKDVLRVVLKIADWANKPIEGLEVDSFVTECQKRMVH</sequence>
<evidence type="ECO:0000313" key="1">
    <source>
        <dbReference type="EMBL" id="KIX09190.1"/>
    </source>
</evidence>
<dbReference type="InterPro" id="IPR029032">
    <property type="entry name" value="AhpD-like"/>
</dbReference>
<dbReference type="EMBL" id="KN847475">
    <property type="protein sequence ID" value="KIX09190.1"/>
    <property type="molecule type" value="Genomic_DNA"/>
</dbReference>
<evidence type="ECO:0000313" key="2">
    <source>
        <dbReference type="Proteomes" id="UP000053617"/>
    </source>
</evidence>
<reference evidence="1 2" key="1">
    <citation type="submission" date="2015-01" db="EMBL/GenBank/DDBJ databases">
        <title>The Genome Sequence of Rhinocladiella mackenzie CBS 650.93.</title>
        <authorList>
            <consortium name="The Broad Institute Genomics Platform"/>
            <person name="Cuomo C."/>
            <person name="de Hoog S."/>
            <person name="Gorbushina A."/>
            <person name="Stielow B."/>
            <person name="Teixiera M."/>
            <person name="Abouelleil A."/>
            <person name="Chapman S.B."/>
            <person name="Priest M."/>
            <person name="Young S.K."/>
            <person name="Wortman J."/>
            <person name="Nusbaum C."/>
            <person name="Birren B."/>
        </authorList>
    </citation>
    <scope>NUCLEOTIDE SEQUENCE [LARGE SCALE GENOMIC DNA]</scope>
    <source>
        <strain evidence="1 2">CBS 650.93</strain>
    </source>
</reference>
<dbReference type="VEuPathDB" id="FungiDB:Z518_00269"/>
<dbReference type="GeneID" id="25288340"/>
<dbReference type="HOGENOM" id="CLU_091058_0_0_1"/>
<accession>A0A0D2JIE3</accession>
<dbReference type="SUPFAM" id="SSF69118">
    <property type="entry name" value="AhpD-like"/>
    <property type="match status" value="1"/>
</dbReference>
<protein>
    <recommendedName>
        <fullName evidence="3">Carboxymuconolactone decarboxylase-like domain-containing protein</fullName>
    </recommendedName>
</protein>
<dbReference type="OrthoDB" id="3707757at2759"/>
<keyword evidence="2" id="KW-1185">Reference proteome</keyword>
<dbReference type="RefSeq" id="XP_013276326.1">
    <property type="nucleotide sequence ID" value="XM_013420872.1"/>
</dbReference>
<name>A0A0D2JIE3_9EURO</name>
<gene>
    <name evidence="1" type="ORF">Z518_00269</name>
</gene>